<evidence type="ECO:0000256" key="2">
    <source>
        <dbReference type="SAM" id="SignalP"/>
    </source>
</evidence>
<dbReference type="SUPFAM" id="SSF49899">
    <property type="entry name" value="Concanavalin A-like lectins/glucanases"/>
    <property type="match status" value="1"/>
</dbReference>
<evidence type="ECO:0000313" key="3">
    <source>
        <dbReference type="EMBL" id="UQS83158.1"/>
    </source>
</evidence>
<dbReference type="EMBL" id="CP093365">
    <property type="protein sequence ID" value="UQS83158.1"/>
    <property type="molecule type" value="Genomic_DNA"/>
</dbReference>
<dbReference type="Gene3D" id="2.60.120.200">
    <property type="match status" value="1"/>
</dbReference>
<dbReference type="RefSeq" id="WP_249512385.1">
    <property type="nucleotide sequence ID" value="NZ_CP093365.1"/>
</dbReference>
<reference evidence="3 4" key="1">
    <citation type="journal article" date="2022" name="Int. J. Syst. Evol. Microbiol.">
        <title>Apilactobacillus apisilvae sp. nov., Nicolia spurrieriana gen. nov. sp. nov., Bombilactobacillus folatiphilus sp. nov. and Bombilactobacillus thymidiniphilus sp. nov., four new lactic acid bacterial isolates from stingless bees Tetragonula carbonaria and Austroplebeia australis.</title>
        <authorList>
            <person name="Oliphant S.A."/>
            <person name="Watson-Haigh N.S."/>
            <person name="Sumby K.M."/>
            <person name="Gardner J."/>
            <person name="Groom S."/>
            <person name="Jiranek V."/>
        </authorList>
    </citation>
    <scope>NUCLEOTIDE SEQUENCE [LARGE SCALE GENOMIC DNA]</scope>
    <source>
        <strain evidence="3 4">SG4_A1</strain>
    </source>
</reference>
<keyword evidence="2" id="KW-0732">Signal</keyword>
<feature type="chain" id="PRO_5047311908" description="Repeat protein (TIGR01451 family)" evidence="2">
    <location>
        <begin position="32"/>
        <end position="882"/>
    </location>
</feature>
<gene>
    <name evidence="3" type="ORF">MOO47_05060</name>
</gene>
<name>A0ABY4PBK5_9LACO</name>
<organism evidence="3 4">
    <name type="scientific">Bombilactobacillus thymidiniphilus</name>
    <dbReference type="NCBI Taxonomy" id="2923363"/>
    <lineage>
        <taxon>Bacteria</taxon>
        <taxon>Bacillati</taxon>
        <taxon>Bacillota</taxon>
        <taxon>Bacilli</taxon>
        <taxon>Lactobacillales</taxon>
        <taxon>Lactobacillaceae</taxon>
        <taxon>Bombilactobacillus</taxon>
    </lineage>
</organism>
<dbReference type="InterPro" id="IPR047589">
    <property type="entry name" value="DUF11_rpt"/>
</dbReference>
<protein>
    <recommendedName>
        <fullName evidence="5">Repeat protein (TIGR01451 family)</fullName>
    </recommendedName>
</protein>
<feature type="signal peptide" evidence="2">
    <location>
        <begin position="1"/>
        <end position="31"/>
    </location>
</feature>
<dbReference type="InterPro" id="IPR013320">
    <property type="entry name" value="ConA-like_dom_sf"/>
</dbReference>
<feature type="region of interest" description="Disordered" evidence="1">
    <location>
        <begin position="311"/>
        <end position="330"/>
    </location>
</feature>
<dbReference type="Proteomes" id="UP000831947">
    <property type="component" value="Chromosome"/>
</dbReference>
<keyword evidence="4" id="KW-1185">Reference proteome</keyword>
<evidence type="ECO:0000313" key="4">
    <source>
        <dbReference type="Proteomes" id="UP000831947"/>
    </source>
</evidence>
<evidence type="ECO:0000256" key="1">
    <source>
        <dbReference type="SAM" id="MobiDB-lite"/>
    </source>
</evidence>
<evidence type="ECO:0008006" key="5">
    <source>
        <dbReference type="Google" id="ProtNLM"/>
    </source>
</evidence>
<accession>A0ABY4PBK5</accession>
<proteinExistence type="predicted"/>
<dbReference type="NCBIfam" id="TIGR01451">
    <property type="entry name" value="B_ant_repeat"/>
    <property type="match status" value="3"/>
</dbReference>
<feature type="compositionally biased region" description="Low complexity" evidence="1">
    <location>
        <begin position="320"/>
        <end position="330"/>
    </location>
</feature>
<sequence>MKNKLRSVFSILKMFSTLFILGVFTAVKASAATTPTLDLTNPPTSLNATNAINNDTFNILGGNLGSSSQTIIPGHPETQKMASGENDASKAMWNKTPINIHKPFCISFYYYMNGKDTTHTGDGLTFTMQNSGNQLLGSAGEAIGIYGSLRNSSSYTKPYDGGLTVEFDPKYNENTSDSDLALDTGDAVKVNRSHVAITDGTTRMSNGHYAINHWNKFYDAKMVSNAWKHVTVQWDPNNLTNKGTLTVFQEDDAVFPETNVPDNYSQKISYVEDLSDYDSNKPVYWGFTSATGNQTMNAAVALDYVKTAPTGSTSLPGQDTSTNPTTPTVVSGPSITKTVHNFTKDPNSEYTNTVDANPGDIVEYKVTINNSTAHGIGCPWYDVQYHDVLPTGMSSATDGKNTFDKYVGNVGLDTGSVSFFYRATIDKNTKNQLLQSQSDKLTGKNWPGDGMIARPQSEPIVNVKSNDKDPVITTKVKNLTTGADKYTKNTDATQGDTLQYEVSIDNSDGVKDSWNDVKFTDDLAKGLASPLDDSNEIKFDFEKNISNSLSLTKKTYKVKVNKDAPVGLAQGKTTFSSSNYKTVTVDDPIINIKSRDQNPSIKIKVKNITAGDTKFSKNTNATQGDKLKYKVVIDNSKGVNGSWNDVKLTDTLPDGLSSPLNESNSIQFVFDKNITNSTTPTKTTYNVKVNDDAPIGIAQGTTVFKSSNYKNVKVSDPTINIQSSDHEPSIVKTVRNTTDDPNAPFTKTATAKPGDTLEYKVAVDNSNGIKNWNTVNLIDTLPGTWKSPLDGSNTITLQLDNPSNNHLTPTNPLTYKVKVGKTPLGEVQSSTTITSPNHKDIKVNNEPVITVSEATSPVATETVKNITNGDTDYSSYTQARQR</sequence>